<protein>
    <submittedName>
        <fullName evidence="3">Uncharacterized protein</fullName>
    </submittedName>
</protein>
<comment type="caution">
    <text evidence="3">The sequence shown here is derived from an EMBL/GenBank/DDBJ whole genome shotgun (WGS) entry which is preliminary data.</text>
</comment>
<dbReference type="Proteomes" id="UP000273405">
    <property type="component" value="Unassembled WGS sequence"/>
</dbReference>
<dbReference type="RefSeq" id="WP_120625221.1">
    <property type="nucleotide sequence ID" value="NZ_RAWG01000052.1"/>
</dbReference>
<dbReference type="InterPro" id="IPR029055">
    <property type="entry name" value="Ntn_hydrolases_N"/>
</dbReference>
<name>A0A3A8NIV3_9BACT</name>
<reference evidence="4" key="1">
    <citation type="submission" date="2018-09" db="EMBL/GenBank/DDBJ databases">
        <authorList>
            <person name="Livingstone P.G."/>
            <person name="Whitworth D.E."/>
        </authorList>
    </citation>
    <scope>NUCLEOTIDE SEQUENCE [LARGE SCALE GENOMIC DNA]</scope>
    <source>
        <strain evidence="4">CA040B</strain>
    </source>
</reference>
<evidence type="ECO:0000256" key="2">
    <source>
        <dbReference type="SAM" id="MobiDB-lite"/>
    </source>
</evidence>
<feature type="region of interest" description="Disordered" evidence="2">
    <location>
        <begin position="123"/>
        <end position="146"/>
    </location>
</feature>
<dbReference type="SUPFAM" id="SSF56235">
    <property type="entry name" value="N-terminal nucleophile aminohydrolases (Ntn hydrolases)"/>
    <property type="match status" value="1"/>
</dbReference>
<proteinExistence type="inferred from homology"/>
<dbReference type="GO" id="GO:0017000">
    <property type="term" value="P:antibiotic biosynthetic process"/>
    <property type="evidence" value="ECO:0007669"/>
    <property type="project" value="InterPro"/>
</dbReference>
<evidence type="ECO:0000313" key="3">
    <source>
        <dbReference type="EMBL" id="RKH44297.1"/>
    </source>
</evidence>
<dbReference type="InterPro" id="IPR002692">
    <property type="entry name" value="S45"/>
</dbReference>
<dbReference type="EMBL" id="RAWG01000052">
    <property type="protein sequence ID" value="RKH44297.1"/>
    <property type="molecule type" value="Genomic_DNA"/>
</dbReference>
<comment type="similarity">
    <text evidence="1">Belongs to the peptidase S45 family.</text>
</comment>
<evidence type="ECO:0000313" key="4">
    <source>
        <dbReference type="Proteomes" id="UP000273405"/>
    </source>
</evidence>
<gene>
    <name evidence="3" type="ORF">D7X12_10985</name>
</gene>
<dbReference type="Gene3D" id="1.10.439.10">
    <property type="entry name" value="Penicillin Amidohydrolase, domain 1"/>
    <property type="match status" value="2"/>
</dbReference>
<sequence>MRNSQADGYRALGAGSGYTQAQDAVCILADQFLKVRGERARYFGRGPQDAYVEKELQELVKGYAAGYNQYLQDTPADQRPAPCKGANWVKPISAFDLLAYHLDLSLFDTLIPLLGYVANAQPPQVSAGGRGPQDDGPGVHHRRAPG</sequence>
<keyword evidence="4" id="KW-1185">Reference proteome</keyword>
<dbReference type="InterPro" id="IPR023343">
    <property type="entry name" value="Penicillin_amidase_dom1"/>
</dbReference>
<evidence type="ECO:0000256" key="1">
    <source>
        <dbReference type="ARBA" id="ARBA00006586"/>
    </source>
</evidence>
<dbReference type="OrthoDB" id="9760084at2"/>
<dbReference type="AlphaFoldDB" id="A0A3A8NIV3"/>
<organism evidence="3 4">
    <name type="scientific">Corallococcus sicarius</name>
    <dbReference type="NCBI Taxonomy" id="2316726"/>
    <lineage>
        <taxon>Bacteria</taxon>
        <taxon>Pseudomonadati</taxon>
        <taxon>Myxococcota</taxon>
        <taxon>Myxococcia</taxon>
        <taxon>Myxococcales</taxon>
        <taxon>Cystobacterineae</taxon>
        <taxon>Myxococcaceae</taxon>
        <taxon>Corallococcus</taxon>
    </lineage>
</organism>
<accession>A0A3A8NIV3</accession>
<dbReference type="Pfam" id="PF01804">
    <property type="entry name" value="Penicil_amidase"/>
    <property type="match status" value="1"/>
</dbReference>
<dbReference type="GO" id="GO:0016811">
    <property type="term" value="F:hydrolase activity, acting on carbon-nitrogen (but not peptide) bonds, in linear amides"/>
    <property type="evidence" value="ECO:0007669"/>
    <property type="project" value="InterPro"/>
</dbReference>